<dbReference type="Proteomes" id="UP000721844">
    <property type="component" value="Unassembled WGS sequence"/>
</dbReference>
<dbReference type="RefSeq" id="WP_227309677.1">
    <property type="nucleotide sequence ID" value="NZ_JAESVA010000010.1"/>
</dbReference>
<comment type="subcellular location">
    <subcellularLocation>
        <location evidence="1">Cell membrane</location>
        <topology evidence="1">Multi-pass membrane protein</topology>
    </subcellularLocation>
</comment>
<feature type="transmembrane region" description="Helical" evidence="7">
    <location>
        <begin position="180"/>
        <end position="203"/>
    </location>
</feature>
<feature type="transmembrane region" description="Helical" evidence="7">
    <location>
        <begin position="243"/>
        <end position="266"/>
    </location>
</feature>
<dbReference type="Pfam" id="PF12821">
    <property type="entry name" value="ThrE_2"/>
    <property type="match status" value="1"/>
</dbReference>
<dbReference type="InterPro" id="IPR050539">
    <property type="entry name" value="ThrE_Dicarb/AminoAcid_Exp"/>
</dbReference>
<evidence type="ECO:0000259" key="9">
    <source>
        <dbReference type="Pfam" id="PF12821"/>
    </source>
</evidence>
<feature type="transmembrane region" description="Helical" evidence="7">
    <location>
        <begin position="133"/>
        <end position="150"/>
    </location>
</feature>
<feature type="domain" description="Threonine/serine exporter-like N-terminal" evidence="8">
    <location>
        <begin position="26"/>
        <end position="263"/>
    </location>
</feature>
<keyword evidence="4 7" id="KW-1133">Transmembrane helix</keyword>
<protein>
    <submittedName>
        <fullName evidence="10">Threonine/serine exporter family protein</fullName>
    </submittedName>
</protein>
<dbReference type="GO" id="GO:0022857">
    <property type="term" value="F:transmembrane transporter activity"/>
    <property type="evidence" value="ECO:0007669"/>
    <property type="project" value="InterPro"/>
</dbReference>
<dbReference type="GO" id="GO:0015744">
    <property type="term" value="P:succinate transport"/>
    <property type="evidence" value="ECO:0007669"/>
    <property type="project" value="TreeGrafter"/>
</dbReference>
<dbReference type="Pfam" id="PF06738">
    <property type="entry name" value="ThrE"/>
    <property type="match status" value="1"/>
</dbReference>
<feature type="transmembrane region" description="Helical" evidence="7">
    <location>
        <begin position="354"/>
        <end position="375"/>
    </location>
</feature>
<evidence type="ECO:0000259" key="8">
    <source>
        <dbReference type="Pfam" id="PF06738"/>
    </source>
</evidence>
<dbReference type="GO" id="GO:0005886">
    <property type="term" value="C:plasma membrane"/>
    <property type="evidence" value="ECO:0007669"/>
    <property type="project" value="UniProtKB-SubCell"/>
</dbReference>
<keyword evidence="5 7" id="KW-0472">Membrane</keyword>
<dbReference type="PANTHER" id="PTHR34390:SF2">
    <property type="entry name" value="SUCCINATE TRANSPORTER SUBUNIT YJJP-RELATED"/>
    <property type="match status" value="1"/>
</dbReference>
<keyword evidence="2" id="KW-1003">Cell membrane</keyword>
<evidence type="ECO:0000256" key="2">
    <source>
        <dbReference type="ARBA" id="ARBA00022475"/>
    </source>
</evidence>
<accession>A0A964E5T5</accession>
<proteinExistence type="inferred from homology"/>
<dbReference type="InterPro" id="IPR010619">
    <property type="entry name" value="ThrE-like_N"/>
</dbReference>
<name>A0A964E5T5_9PROT</name>
<comment type="caution">
    <text evidence="10">The sequence shown here is derived from an EMBL/GenBank/DDBJ whole genome shotgun (WGS) entry which is preliminary data.</text>
</comment>
<evidence type="ECO:0000313" key="10">
    <source>
        <dbReference type="EMBL" id="MCB8883020.1"/>
    </source>
</evidence>
<feature type="transmembrane region" description="Helical" evidence="7">
    <location>
        <begin position="327"/>
        <end position="347"/>
    </location>
</feature>
<evidence type="ECO:0000256" key="3">
    <source>
        <dbReference type="ARBA" id="ARBA00022692"/>
    </source>
</evidence>
<evidence type="ECO:0000256" key="5">
    <source>
        <dbReference type="ARBA" id="ARBA00023136"/>
    </source>
</evidence>
<comment type="similarity">
    <text evidence="6">Belongs to the ThrE exporter (TC 2.A.79) family.</text>
</comment>
<sequence length="434" mass="44743">MIQSLSVDRPVGGEEVSEQLVSQARLVLGVAKILFENGQSTDQTVVTATRLARALDLDVTIIPRWGELQLVGSTGDGRALEAIAANPTGINMDRVAAASSLCDDLVESRRTADAAMPTLATIAARPPAPTWQFALAAAAAAVALAVIFGIQHASSAIIIFLSAGAGALLRRRLAPLSGNLFLQPFCASLLSGVVGALAVRYHLSSSLRLVAVCPCMVLVPGPHVLNGMMDLIRGRVALGASRLLYATLIIAAITAGLLLGFAFFGISLPVDPQAPPVPLWMDMLASGVAVAGYAIFFSMPPSMMAWPVAVGVVAHGVRWGALELGQGVTMGALLACVVVGIALTLIARRRHMPFAAIGFAAVVSMVPGVFIFRMASGLLLVGADPTGSSELLADAIGNGITATTIIFAMSLGLIVPKLIIDQLDGGSFGKGSPR</sequence>
<evidence type="ECO:0000256" key="4">
    <source>
        <dbReference type="ARBA" id="ARBA00022989"/>
    </source>
</evidence>
<feature type="transmembrane region" description="Helical" evidence="7">
    <location>
        <begin position="395"/>
        <end position="415"/>
    </location>
</feature>
<evidence type="ECO:0000256" key="6">
    <source>
        <dbReference type="ARBA" id="ARBA00034125"/>
    </source>
</evidence>
<keyword evidence="3 7" id="KW-0812">Transmembrane</keyword>
<organism evidence="10 11">
    <name type="scientific">Acidisoma cellulosilyticum</name>
    <dbReference type="NCBI Taxonomy" id="2802395"/>
    <lineage>
        <taxon>Bacteria</taxon>
        <taxon>Pseudomonadati</taxon>
        <taxon>Pseudomonadota</taxon>
        <taxon>Alphaproteobacteria</taxon>
        <taxon>Acetobacterales</taxon>
        <taxon>Acidocellaceae</taxon>
        <taxon>Acidisoma</taxon>
    </lineage>
</organism>
<gene>
    <name evidence="10" type="ORF">ACELLULO517_22420</name>
</gene>
<reference evidence="10 11" key="1">
    <citation type="journal article" date="2021" name="Microorganisms">
        <title>Acidisoma silvae sp. nov. and Acidisomacellulosilytica sp. nov., Two Acidophilic Bacteria Isolated from Decaying Wood, Hydrolyzing Cellulose and Producing Poly-3-hydroxybutyrate.</title>
        <authorList>
            <person name="Mieszkin S."/>
            <person name="Pouder E."/>
            <person name="Uroz S."/>
            <person name="Simon-Colin C."/>
            <person name="Alain K."/>
        </authorList>
    </citation>
    <scope>NUCLEOTIDE SEQUENCE [LARGE SCALE GENOMIC DNA]</scope>
    <source>
        <strain evidence="10 11">HW T5.17</strain>
    </source>
</reference>
<evidence type="ECO:0000256" key="7">
    <source>
        <dbReference type="SAM" id="Phobius"/>
    </source>
</evidence>
<evidence type="ECO:0000256" key="1">
    <source>
        <dbReference type="ARBA" id="ARBA00004651"/>
    </source>
</evidence>
<feature type="transmembrane region" description="Helical" evidence="7">
    <location>
        <begin position="209"/>
        <end position="231"/>
    </location>
</feature>
<keyword evidence="11" id="KW-1185">Reference proteome</keyword>
<dbReference type="EMBL" id="JAESVA010000010">
    <property type="protein sequence ID" value="MCB8883020.1"/>
    <property type="molecule type" value="Genomic_DNA"/>
</dbReference>
<dbReference type="InterPro" id="IPR024528">
    <property type="entry name" value="ThrE_2"/>
</dbReference>
<dbReference type="PANTHER" id="PTHR34390">
    <property type="entry name" value="UPF0442 PROTEIN YJJB-RELATED"/>
    <property type="match status" value="1"/>
</dbReference>
<dbReference type="AlphaFoldDB" id="A0A964E5T5"/>
<feature type="domain" description="Threonine/Serine exporter ThrE" evidence="9">
    <location>
        <begin position="283"/>
        <end position="419"/>
    </location>
</feature>
<evidence type="ECO:0000313" key="11">
    <source>
        <dbReference type="Proteomes" id="UP000721844"/>
    </source>
</evidence>